<dbReference type="GO" id="GO:0016020">
    <property type="term" value="C:membrane"/>
    <property type="evidence" value="ECO:0007669"/>
    <property type="project" value="InterPro"/>
</dbReference>
<dbReference type="CDD" id="cd03603">
    <property type="entry name" value="CLECT_VCBS"/>
    <property type="match status" value="1"/>
</dbReference>
<feature type="domain" description="HYR" evidence="6">
    <location>
        <begin position="913"/>
        <end position="995"/>
    </location>
</feature>
<dbReference type="NCBIfam" id="TIGR04183">
    <property type="entry name" value="Por_Secre_tail"/>
    <property type="match status" value="1"/>
</dbReference>
<feature type="domain" description="C-type lectin" evidence="4">
    <location>
        <begin position="645"/>
        <end position="793"/>
    </location>
</feature>
<dbReference type="PANTHER" id="PTHR24273:SF32">
    <property type="entry name" value="HYALIN"/>
    <property type="match status" value="1"/>
</dbReference>
<reference evidence="7 8" key="1">
    <citation type="submission" date="2018-04" db="EMBL/GenBank/DDBJ databases">
        <title>Marixanthomonas spongiae HN-E44 sp. nov., isolated from a marine sponge.</title>
        <authorList>
            <person name="Luo L."/>
            <person name="Zhuang L."/>
        </authorList>
    </citation>
    <scope>NUCLEOTIDE SEQUENCE [LARGE SCALE GENOMIC DNA]</scope>
    <source>
        <strain evidence="7 8">HN-E44</strain>
    </source>
</reference>
<evidence type="ECO:0008006" key="9">
    <source>
        <dbReference type="Google" id="ProtNLM"/>
    </source>
</evidence>
<keyword evidence="2" id="KW-0677">Repeat</keyword>
<dbReference type="SMART" id="SM00034">
    <property type="entry name" value="CLECT"/>
    <property type="match status" value="1"/>
</dbReference>
<gene>
    <name evidence="7" type="ORF">DDV96_03960</name>
</gene>
<evidence type="ECO:0000259" key="4">
    <source>
        <dbReference type="PROSITE" id="PS50041"/>
    </source>
</evidence>
<dbReference type="PROSITE" id="PS50041">
    <property type="entry name" value="C_TYPE_LECTIN_2"/>
    <property type="match status" value="1"/>
</dbReference>
<dbReference type="PROSITE" id="PS50093">
    <property type="entry name" value="PKD"/>
    <property type="match status" value="1"/>
</dbReference>
<proteinExistence type="predicted"/>
<dbReference type="InterPro" id="IPR001304">
    <property type="entry name" value="C-type_lectin-like"/>
</dbReference>
<dbReference type="Gene3D" id="3.10.100.10">
    <property type="entry name" value="Mannose-Binding Protein A, subunit A"/>
    <property type="match status" value="1"/>
</dbReference>
<keyword evidence="1 3" id="KW-0732">Signal</keyword>
<dbReference type="InterPro" id="IPR035986">
    <property type="entry name" value="PKD_dom_sf"/>
</dbReference>
<evidence type="ECO:0000259" key="5">
    <source>
        <dbReference type="PROSITE" id="PS50093"/>
    </source>
</evidence>
<feature type="domain" description="PKD" evidence="5">
    <location>
        <begin position="230"/>
        <end position="251"/>
    </location>
</feature>
<dbReference type="Pfam" id="PF02494">
    <property type="entry name" value="HYR"/>
    <property type="match status" value="2"/>
</dbReference>
<dbReference type="InterPro" id="IPR016186">
    <property type="entry name" value="C-type_lectin-like/link_sf"/>
</dbReference>
<evidence type="ECO:0000313" key="8">
    <source>
        <dbReference type="Proteomes" id="UP000245962"/>
    </source>
</evidence>
<dbReference type="SUPFAM" id="SSF49299">
    <property type="entry name" value="PKD domain"/>
    <property type="match status" value="1"/>
</dbReference>
<dbReference type="InterPro" id="IPR049419">
    <property type="entry name" value="Reelin_subrepeat-B"/>
</dbReference>
<feature type="signal peptide" evidence="3">
    <location>
        <begin position="1"/>
        <end position="24"/>
    </location>
</feature>
<evidence type="ECO:0000259" key="6">
    <source>
        <dbReference type="PROSITE" id="PS50825"/>
    </source>
</evidence>
<dbReference type="InterPro" id="IPR026444">
    <property type="entry name" value="Secre_tail"/>
</dbReference>
<dbReference type="Pfam" id="PF18962">
    <property type="entry name" value="Por_Secre_tail"/>
    <property type="match status" value="1"/>
</dbReference>
<dbReference type="InterPro" id="IPR003410">
    <property type="entry name" value="HYR_dom"/>
</dbReference>
<feature type="domain" description="HYR" evidence="6">
    <location>
        <begin position="1723"/>
        <end position="1810"/>
    </location>
</feature>
<sequence>MLMPCKLPRLFMLITVLFSSVLCAQTTDFTTNLASGSCGNTTVEFNGTASSSTTATAYTFNGGTLPSGWSASPFTVSSNTCPGQNTPDNSPYFWATDLATSGPNSGKRFVQTNAVDVSLGGSIEFYIRYGNNEGSGCEQPDAANEEVYLQYSIDNGATWVEIYGGWDTTGSGNYAWYNWYWNDIAIPPAAQTSNTLFRWYQPTNSGTAFDNWGLEDVSISATVAVTVTDWDWDFGDGNTSTAQNPTHTFASTPGTTDYTVSLTATFSDGTTNTETKTYTVYVDDTAPTATCSTTTQVIATDANNCTATLPDLSGLISATDDCSTVTIVQNPVPGTVLGAGTQQVNFTITDDNGNTTTVCPITVTIEDTTNPAVSVQDITVPLNSSGQATIAVSDIELSSSDNCAIDTKVLSKTSFDCSNLGTNSINYTVTDTNGNSTTTPVTVTIIDDEAPTARTQNLVLQLNDPNGLTITPAMVDNGSTDNCNLTLSLSQSTFDCSDIGTQNVVLTATDSDGNTHSENAAITITAPDPYVVTSAGTTQVANPTTFTTVDPSIAITYNGNADGALISVESNFSSGDELALASGYTLPSGVSANYNGNTGTLTITGTLTENQVESIFQNVQFRSSSSNTSDRSIQFTVGSSLSNPNNDHYYEYVSGSFTWTQAKADAATRTLYGLQGYLATATSVEENDFITTKLTNDGWLGGSDDFNQINQAVGSPIYANQNEAESNWYWVTGPEAGTQMSVDSTPLPQQYVNWNAGEPNNSNGNEHYMQIYFTNNGRWNDLSNSNALGYIVEYGGIAGDQDCFSFSNAKTVVLNQAPVIKAIPDVSGCPSAVFTQPITVTDVEDAPADLTVVATSNNQALVSDSNLSVSYDGTEFIVTGTPNPSVQGDAIITVTATDTAGVSSNESFTFTAEDITAPVANCVAPFTVQLDANGEASISATDIDNGSTDACGIASTTIDVTEFDCSNVGDNTVTLTVTDVNGNSSTCTTVVTVEDNVAPIANCVAPFTVQLDANGEASISATDIDNGSTDACGIASTTIDVTEFDCSNVGDNTVTLTITDVNGNSSTCTTTVTVEDNVAPVANCVAPFTVQLDANGEATISATDIDNGSSDACGIASTTIDVTEFDCSNVGDNTVTLTVTDMNGNSSTCTTVVTVEDNVAPIANCVAPFTVQLDANGEASISATDIDNGSTDACGIASTTIDVTEFDCSNVGDNTVTLTVTDVNGNSSTCTTTVTVEDNVAPVANCVAPFTVQLDANGEASISATDIDNGSTDACGIASTTIDVTEFDCSNVGDNTVTLTVTDVNGNSSTCTTTVTVEDNVAPIANCVAPFTVQLDANGEATISATDIDNGSTDACGIASTTIDVTEFDCSNVGDNTVTLTVTDVNGNSSTCTTVVTVEDNVAPVIACPADVYAETDLGDCFATVYFPTNVLAMDNCAIDTITQTGGLSAGSQFPVGTSTIEFTAVDVNGNSTVCTFDIIVEDQEAPLAVCENITVQLDEFGSASITAADIDGGSNDACGIDTIEIDQDTFDCSNVGDNTVTLSVTDVNGNESTCTAIVTVEDITAPEVVCQDITVQLDATGTVSITGMDVDGGSTDACGIASYDLDVDTFDCSNIGVNPVELTVTDTNGNTATCTAMVTVEDTIAPDLVCTDVTLELGEDGTATLLPGDVIATNDEACGIDTVAVDITEFDCTDIGTPVTVQVFVSDVNGNTSTCTALVTVVDAMAPVVSCPADQTVDPGENNLFYVVPDYFALGEASATDNCTNAVTITSQEPAAGVLLSDGVHTITLTAEDDYGNIGTCSFELTVESVLGVNGMEHLDSVHLYPNPASNHVILENPSGINLQEAVIYDLTGRVIRTIDLNGMGAQKTIDVTNLASAAYLIRISSENGSVTKQLIKE</sequence>
<dbReference type="PANTHER" id="PTHR24273">
    <property type="entry name" value="FI04643P-RELATED"/>
    <property type="match status" value="1"/>
</dbReference>
<dbReference type="InterPro" id="IPR022409">
    <property type="entry name" value="PKD/Chitinase_dom"/>
</dbReference>
<dbReference type="CDD" id="cd00146">
    <property type="entry name" value="PKD"/>
    <property type="match status" value="1"/>
</dbReference>
<evidence type="ECO:0000256" key="2">
    <source>
        <dbReference type="ARBA" id="ARBA00022737"/>
    </source>
</evidence>
<accession>A0A2U0I5Q4</accession>
<dbReference type="PROSITE" id="PS50825">
    <property type="entry name" value="HYR"/>
    <property type="match status" value="6"/>
</dbReference>
<dbReference type="SUPFAM" id="SSF49313">
    <property type="entry name" value="Cadherin-like"/>
    <property type="match status" value="1"/>
</dbReference>
<feature type="domain" description="HYR" evidence="6">
    <location>
        <begin position="282"/>
        <end position="367"/>
    </location>
</feature>
<dbReference type="SUPFAM" id="SSF56436">
    <property type="entry name" value="C-type lectin-like"/>
    <property type="match status" value="1"/>
</dbReference>
<dbReference type="GO" id="GO:0005509">
    <property type="term" value="F:calcium ion binding"/>
    <property type="evidence" value="ECO:0007669"/>
    <property type="project" value="InterPro"/>
</dbReference>
<protein>
    <recommendedName>
        <fullName evidence="9">HYR domain-containing protein</fullName>
    </recommendedName>
</protein>
<dbReference type="InterPro" id="IPR034007">
    <property type="entry name" value="CTLD_bac"/>
</dbReference>
<dbReference type="SMART" id="SM00089">
    <property type="entry name" value="PKD"/>
    <property type="match status" value="5"/>
</dbReference>
<feature type="domain" description="HYR" evidence="6">
    <location>
        <begin position="1075"/>
        <end position="1157"/>
    </location>
</feature>
<dbReference type="InterPro" id="IPR016187">
    <property type="entry name" value="CTDL_fold"/>
</dbReference>
<organism evidence="7 8">
    <name type="scientific">Marixanthomonas spongiae</name>
    <dbReference type="NCBI Taxonomy" id="2174845"/>
    <lineage>
        <taxon>Bacteria</taxon>
        <taxon>Pseudomonadati</taxon>
        <taxon>Bacteroidota</taxon>
        <taxon>Flavobacteriia</taxon>
        <taxon>Flavobacteriales</taxon>
        <taxon>Flavobacteriaceae</taxon>
        <taxon>Marixanthomonas</taxon>
    </lineage>
</organism>
<feature type="domain" description="HYR" evidence="6">
    <location>
        <begin position="1399"/>
        <end position="1483"/>
    </location>
</feature>
<dbReference type="OrthoDB" id="9805017at2"/>
<name>A0A2U0I5Q4_9FLAO</name>
<comment type="caution">
    <text evidence="7">The sequence shown here is derived from an EMBL/GenBank/DDBJ whole genome shotgun (WGS) entry which is preliminary data.</text>
</comment>
<feature type="chain" id="PRO_5015736651" description="HYR domain-containing protein" evidence="3">
    <location>
        <begin position="25"/>
        <end position="1899"/>
    </location>
</feature>
<evidence type="ECO:0000256" key="3">
    <source>
        <dbReference type="SAM" id="SignalP"/>
    </source>
</evidence>
<dbReference type="InterPro" id="IPR000601">
    <property type="entry name" value="PKD_dom"/>
</dbReference>
<dbReference type="InterPro" id="IPR013783">
    <property type="entry name" value="Ig-like_fold"/>
</dbReference>
<dbReference type="Proteomes" id="UP000245962">
    <property type="component" value="Unassembled WGS sequence"/>
</dbReference>
<dbReference type="EMBL" id="QEHR01000002">
    <property type="protein sequence ID" value="PVW16422.1"/>
    <property type="molecule type" value="Genomic_DNA"/>
</dbReference>
<dbReference type="Gene3D" id="2.60.40.10">
    <property type="entry name" value="Immunoglobulins"/>
    <property type="match status" value="11"/>
</dbReference>
<feature type="domain" description="HYR" evidence="6">
    <location>
        <begin position="1237"/>
        <end position="1319"/>
    </location>
</feature>
<keyword evidence="8" id="KW-1185">Reference proteome</keyword>
<dbReference type="Gene3D" id="2.60.120.260">
    <property type="entry name" value="Galactose-binding domain-like"/>
    <property type="match status" value="1"/>
</dbReference>
<dbReference type="Pfam" id="PF21471">
    <property type="entry name" value="Reelin_subrepeat-B"/>
    <property type="match status" value="1"/>
</dbReference>
<evidence type="ECO:0000313" key="7">
    <source>
        <dbReference type="EMBL" id="PVW16422.1"/>
    </source>
</evidence>
<evidence type="ECO:0000256" key="1">
    <source>
        <dbReference type="ARBA" id="ARBA00022729"/>
    </source>
</evidence>
<dbReference type="InterPro" id="IPR015919">
    <property type="entry name" value="Cadherin-like_sf"/>
</dbReference>